<dbReference type="CDD" id="cd00761">
    <property type="entry name" value="Glyco_tranf_GTA_type"/>
    <property type="match status" value="1"/>
</dbReference>
<feature type="domain" description="Glycosyltransferase 2-like" evidence="1">
    <location>
        <begin position="49"/>
        <end position="125"/>
    </location>
</feature>
<name>A0A4V2VTV4_9GAMM</name>
<comment type="caution">
    <text evidence="2">The sequence shown here is derived from an EMBL/GenBank/DDBJ whole genome shotgun (WGS) entry which is preliminary data.</text>
</comment>
<protein>
    <submittedName>
        <fullName evidence="2">Glycosyl transferase family 2</fullName>
    </submittedName>
</protein>
<dbReference type="GO" id="GO:0016740">
    <property type="term" value="F:transferase activity"/>
    <property type="evidence" value="ECO:0007669"/>
    <property type="project" value="UniProtKB-KW"/>
</dbReference>
<gene>
    <name evidence="2" type="ORF">EDC54_101481</name>
</gene>
<accession>A0A4V2VTV4</accession>
<dbReference type="Proteomes" id="UP000295433">
    <property type="component" value="Unassembled WGS sequence"/>
</dbReference>
<reference evidence="2 3" key="1">
    <citation type="submission" date="2019-03" db="EMBL/GenBank/DDBJ databases">
        <title>Genomic Encyclopedia of Type Strains, Phase IV (KMG-IV): sequencing the most valuable type-strain genomes for metagenomic binning, comparative biology and taxonomic classification.</title>
        <authorList>
            <person name="Goeker M."/>
        </authorList>
    </citation>
    <scope>NUCLEOTIDE SEQUENCE [LARGE SCALE GENOMIC DNA]</scope>
    <source>
        <strain evidence="2 3">DSM 16730</strain>
    </source>
</reference>
<evidence type="ECO:0000313" key="3">
    <source>
        <dbReference type="Proteomes" id="UP000295433"/>
    </source>
</evidence>
<evidence type="ECO:0000259" key="1">
    <source>
        <dbReference type="Pfam" id="PF00535"/>
    </source>
</evidence>
<keyword evidence="3" id="KW-1185">Reference proteome</keyword>
<dbReference type="Gene3D" id="3.90.550.10">
    <property type="entry name" value="Spore Coat Polysaccharide Biosynthesis Protein SpsA, Chain A"/>
    <property type="match status" value="1"/>
</dbReference>
<dbReference type="RefSeq" id="WP_132452848.1">
    <property type="nucleotide sequence ID" value="NZ_JAWIZJ010000001.1"/>
</dbReference>
<dbReference type="EMBL" id="SMBY01000001">
    <property type="protein sequence ID" value="TCV08958.1"/>
    <property type="molecule type" value="Genomic_DNA"/>
</dbReference>
<dbReference type="SUPFAM" id="SSF53448">
    <property type="entry name" value="Nucleotide-diphospho-sugar transferases"/>
    <property type="match status" value="1"/>
</dbReference>
<dbReference type="InterPro" id="IPR029044">
    <property type="entry name" value="Nucleotide-diphossugar_trans"/>
</dbReference>
<dbReference type="AlphaFoldDB" id="A0A4V2VTV4"/>
<evidence type="ECO:0000313" key="2">
    <source>
        <dbReference type="EMBL" id="TCV08958.1"/>
    </source>
</evidence>
<organism evidence="2 3">
    <name type="scientific">Samsonia erythrinae</name>
    <dbReference type="NCBI Taxonomy" id="160434"/>
    <lineage>
        <taxon>Bacteria</taxon>
        <taxon>Pseudomonadati</taxon>
        <taxon>Pseudomonadota</taxon>
        <taxon>Gammaproteobacteria</taxon>
        <taxon>Enterobacterales</taxon>
        <taxon>Pectobacteriaceae</taxon>
        <taxon>Samsonia</taxon>
    </lineage>
</organism>
<dbReference type="Pfam" id="PF00535">
    <property type="entry name" value="Glycos_transf_2"/>
    <property type="match status" value="1"/>
</dbReference>
<keyword evidence="2" id="KW-0808">Transferase</keyword>
<dbReference type="OrthoDB" id="5245171at2"/>
<dbReference type="InterPro" id="IPR001173">
    <property type="entry name" value="Glyco_trans_2-like"/>
</dbReference>
<proteinExistence type="predicted"/>
<sequence length="261" mass="30294">MKIEVLISTMNEGLKNINLVNYWDYLIIHQVTDNKNVEYQLFYESVLASTNVRYIQMDAVGLSISRNKALENSVGDFLWIMDDDVIIHDDAFKRICELIEKNCNYDVFVLNHSDDVNIKKTNKKYREHNMFSSASISSIDILMNRKLVESGIRFDRRFGLGTTLPSGEEYIFITDALKKNFCVLQTDLVVSYHPPFSSGLDFFSSENKIAAKVEMFKRIFGFKGRLLAIAFFIKKFPKYAFSGSFNRVFKVVLKRALFRYP</sequence>